<evidence type="ECO:0000313" key="1">
    <source>
        <dbReference type="EMBL" id="EJK69407.1"/>
    </source>
</evidence>
<accession>K0TFU9</accession>
<reference evidence="1 2" key="1">
    <citation type="journal article" date="2012" name="Genome Biol.">
        <title>Genome and low-iron response of an oceanic diatom adapted to chronic iron limitation.</title>
        <authorList>
            <person name="Lommer M."/>
            <person name="Specht M."/>
            <person name="Roy A.S."/>
            <person name="Kraemer L."/>
            <person name="Andreson R."/>
            <person name="Gutowska M.A."/>
            <person name="Wolf J."/>
            <person name="Bergner S.V."/>
            <person name="Schilhabel M.B."/>
            <person name="Klostermeier U.C."/>
            <person name="Beiko R.G."/>
            <person name="Rosenstiel P."/>
            <person name="Hippler M."/>
            <person name="Laroche J."/>
        </authorList>
    </citation>
    <scope>NUCLEOTIDE SEQUENCE [LARGE SCALE GENOMIC DNA]</scope>
    <source>
        <strain evidence="1 2">CCMP1005</strain>
    </source>
</reference>
<name>K0TFU9_THAOC</name>
<protein>
    <submittedName>
        <fullName evidence="1">Uncharacterized protein</fullName>
    </submittedName>
</protein>
<dbReference type="Proteomes" id="UP000266841">
    <property type="component" value="Unassembled WGS sequence"/>
</dbReference>
<dbReference type="AlphaFoldDB" id="K0TFU9"/>
<sequence>CLVESICSGDGVRRFRALSERLLSNTGRTRASSSARGDGVEGPPAVVKLGTGFLDIMFFDVNRRSGAMLCRRLQSQYLADSNADTRHDPRRGGADEDGVLGVLAPVVRAWRELAPSTVALESPELRAVVPRFVQLSEVLVVNGLARDVPSAEAAALVR</sequence>
<proteinExistence type="predicted"/>
<dbReference type="EMBL" id="AGNL01010113">
    <property type="protein sequence ID" value="EJK69407.1"/>
    <property type="molecule type" value="Genomic_DNA"/>
</dbReference>
<evidence type="ECO:0000313" key="2">
    <source>
        <dbReference type="Proteomes" id="UP000266841"/>
    </source>
</evidence>
<comment type="caution">
    <text evidence="1">The sequence shown here is derived from an EMBL/GenBank/DDBJ whole genome shotgun (WGS) entry which is preliminary data.</text>
</comment>
<gene>
    <name evidence="1" type="ORF">THAOC_09342</name>
</gene>
<organism evidence="1 2">
    <name type="scientific">Thalassiosira oceanica</name>
    <name type="common">Marine diatom</name>
    <dbReference type="NCBI Taxonomy" id="159749"/>
    <lineage>
        <taxon>Eukaryota</taxon>
        <taxon>Sar</taxon>
        <taxon>Stramenopiles</taxon>
        <taxon>Ochrophyta</taxon>
        <taxon>Bacillariophyta</taxon>
        <taxon>Coscinodiscophyceae</taxon>
        <taxon>Thalassiosirophycidae</taxon>
        <taxon>Thalassiosirales</taxon>
        <taxon>Thalassiosiraceae</taxon>
        <taxon>Thalassiosira</taxon>
    </lineage>
</organism>
<keyword evidence="2" id="KW-1185">Reference proteome</keyword>
<feature type="non-terminal residue" evidence="1">
    <location>
        <position position="1"/>
    </location>
</feature>